<keyword evidence="7" id="KW-0503">Monooxygenase</keyword>
<proteinExistence type="inferred from homology"/>
<dbReference type="Proteomes" id="UP000215453">
    <property type="component" value="Chromosome 1"/>
</dbReference>
<sequence length="570" mass="64935">MPPATQQLDVLVVGAGFGGCHLLHTLRKHGFSVKVLEAGAAIGGVWNWNRYPGARVDCEFPYYGFSDPAIWSTFQWTERFPSDKELRSYFQHVADVWDLHRDVQLNTRVTEAKYNEQEHRWHLTTADGAQWKSRWFIAATGTSFKQYEPEWEGRSEYEGVIHHSSLWPDGVEIKGKKVAVIGAGSTGVQIVQEASKVSAQVTQFIRTPNFAVPMRQRKISEEEILSYMPQMPHVFKACRNTRSGLPVEGSGVKVFDDTPEQRNARLEHLWKRGGFNWSQGSYSDYLVDPKANRELYDFWAKKTRARISDPAKRDLLAPEEPPYYISTKRPSLEQDYYECCDQDNVDITNSPIVRFTKKGIVTEDGTEREFDVVAVCTGYDAVTGGLRTMGIKGRNGLDLDEKWKDGVITNLGMLVHDFPNFLMVYGPQAPTSLTNGPPFLEIQGEYILKLLTQQRDQGIETIEASKEAESYWRKHTLELAERTLLVQTNSWCKYTQGQEATQTWQIHCPDMGANVPGKRREYLIYLGGLPLYKQKMEEALQDWQGYALEHGSKAISKQYAMIPPGPINRD</sequence>
<dbReference type="InterPro" id="IPR050775">
    <property type="entry name" value="FAD-binding_Monooxygenases"/>
</dbReference>
<dbReference type="Gene3D" id="3.50.50.60">
    <property type="entry name" value="FAD/NAD(P)-binding domain"/>
    <property type="match status" value="2"/>
</dbReference>
<keyword evidence="4" id="KW-0274">FAD</keyword>
<gene>
    <name evidence="8" type="ORF">ZT1A5_G1822</name>
</gene>
<comment type="similarity">
    <text evidence="2">Belongs to the FAD-binding monooxygenase family.</text>
</comment>
<evidence type="ECO:0000256" key="6">
    <source>
        <dbReference type="ARBA" id="ARBA00023002"/>
    </source>
</evidence>
<name>A0A1Y6L7B5_ZYMTR</name>
<keyword evidence="5" id="KW-0521">NADP</keyword>
<evidence type="ECO:0008006" key="10">
    <source>
        <dbReference type="Google" id="ProtNLM"/>
    </source>
</evidence>
<organism evidence="8 9">
    <name type="scientific">Zymoseptoria tritici ST99CH_1A5</name>
    <dbReference type="NCBI Taxonomy" id="1276529"/>
    <lineage>
        <taxon>Eukaryota</taxon>
        <taxon>Fungi</taxon>
        <taxon>Dikarya</taxon>
        <taxon>Ascomycota</taxon>
        <taxon>Pezizomycotina</taxon>
        <taxon>Dothideomycetes</taxon>
        <taxon>Dothideomycetidae</taxon>
        <taxon>Mycosphaerellales</taxon>
        <taxon>Mycosphaerellaceae</taxon>
        <taxon>Zymoseptoria</taxon>
    </lineage>
</organism>
<dbReference type="GO" id="GO:0004497">
    <property type="term" value="F:monooxygenase activity"/>
    <property type="evidence" value="ECO:0007669"/>
    <property type="project" value="UniProtKB-KW"/>
</dbReference>
<evidence type="ECO:0000256" key="7">
    <source>
        <dbReference type="ARBA" id="ARBA00023033"/>
    </source>
</evidence>
<dbReference type="PRINTS" id="PR00411">
    <property type="entry name" value="PNDRDTASEI"/>
</dbReference>
<comment type="cofactor">
    <cofactor evidence="1">
        <name>FAD</name>
        <dbReference type="ChEBI" id="CHEBI:57692"/>
    </cofactor>
</comment>
<keyword evidence="6" id="KW-0560">Oxidoreductase</keyword>
<dbReference type="Pfam" id="PF13738">
    <property type="entry name" value="Pyr_redox_3"/>
    <property type="match status" value="1"/>
</dbReference>
<evidence type="ECO:0000256" key="5">
    <source>
        <dbReference type="ARBA" id="ARBA00022857"/>
    </source>
</evidence>
<accession>A0A1Y6L7B5</accession>
<dbReference type="PANTHER" id="PTHR43098:SF3">
    <property type="entry name" value="L-ORNITHINE N(5)-MONOOXYGENASE-RELATED"/>
    <property type="match status" value="1"/>
</dbReference>
<reference evidence="8 9" key="1">
    <citation type="submission" date="2016-10" db="EMBL/GenBank/DDBJ databases">
        <authorList>
            <person name="Varghese N."/>
        </authorList>
    </citation>
    <scope>NUCLEOTIDE SEQUENCE [LARGE SCALE GENOMIC DNA]</scope>
</reference>
<dbReference type="AlphaFoldDB" id="A0A1Y6L7B5"/>
<dbReference type="EMBL" id="LT882676">
    <property type="protein sequence ID" value="SMY20387.1"/>
    <property type="molecule type" value="Genomic_DNA"/>
</dbReference>
<evidence type="ECO:0000313" key="9">
    <source>
        <dbReference type="Proteomes" id="UP000215453"/>
    </source>
</evidence>
<evidence type="ECO:0000313" key="8">
    <source>
        <dbReference type="EMBL" id="SMY20387.1"/>
    </source>
</evidence>
<evidence type="ECO:0000256" key="4">
    <source>
        <dbReference type="ARBA" id="ARBA00022827"/>
    </source>
</evidence>
<evidence type="ECO:0000256" key="2">
    <source>
        <dbReference type="ARBA" id="ARBA00010139"/>
    </source>
</evidence>
<dbReference type="InterPro" id="IPR036188">
    <property type="entry name" value="FAD/NAD-bd_sf"/>
</dbReference>
<evidence type="ECO:0000256" key="1">
    <source>
        <dbReference type="ARBA" id="ARBA00001974"/>
    </source>
</evidence>
<keyword evidence="3" id="KW-0285">Flavoprotein</keyword>
<evidence type="ECO:0000256" key="3">
    <source>
        <dbReference type="ARBA" id="ARBA00022630"/>
    </source>
</evidence>
<protein>
    <recommendedName>
        <fullName evidence="10">FAD/NAD(P)-binding domain-containing protein</fullName>
    </recommendedName>
</protein>
<dbReference type="SUPFAM" id="SSF51905">
    <property type="entry name" value="FAD/NAD(P)-binding domain"/>
    <property type="match status" value="1"/>
</dbReference>
<dbReference type="PANTHER" id="PTHR43098">
    <property type="entry name" value="L-ORNITHINE N(5)-MONOOXYGENASE-RELATED"/>
    <property type="match status" value="1"/>
</dbReference>